<dbReference type="EMBL" id="GGEC01061462">
    <property type="protein sequence ID" value="MBX41946.1"/>
    <property type="molecule type" value="Transcribed_RNA"/>
</dbReference>
<name>A0A2P2NHK1_RHIMU</name>
<proteinExistence type="predicted"/>
<accession>A0A2P2NHK1</accession>
<evidence type="ECO:0000313" key="1">
    <source>
        <dbReference type="EMBL" id="MBX41946.1"/>
    </source>
</evidence>
<protein>
    <submittedName>
        <fullName evidence="1">Uncharacterized protein</fullName>
    </submittedName>
</protein>
<dbReference type="AlphaFoldDB" id="A0A2P2NHK1"/>
<sequence length="23" mass="2665">MCHTVSCLYNNKNSTSKNRVIDH</sequence>
<organism evidence="1">
    <name type="scientific">Rhizophora mucronata</name>
    <name type="common">Asiatic mangrove</name>
    <dbReference type="NCBI Taxonomy" id="61149"/>
    <lineage>
        <taxon>Eukaryota</taxon>
        <taxon>Viridiplantae</taxon>
        <taxon>Streptophyta</taxon>
        <taxon>Embryophyta</taxon>
        <taxon>Tracheophyta</taxon>
        <taxon>Spermatophyta</taxon>
        <taxon>Magnoliopsida</taxon>
        <taxon>eudicotyledons</taxon>
        <taxon>Gunneridae</taxon>
        <taxon>Pentapetalae</taxon>
        <taxon>rosids</taxon>
        <taxon>fabids</taxon>
        <taxon>Malpighiales</taxon>
        <taxon>Rhizophoraceae</taxon>
        <taxon>Rhizophora</taxon>
    </lineage>
</organism>
<reference evidence="1" key="1">
    <citation type="submission" date="2018-02" db="EMBL/GenBank/DDBJ databases">
        <title>Rhizophora mucronata_Transcriptome.</title>
        <authorList>
            <person name="Meera S.P."/>
            <person name="Sreeshan A."/>
            <person name="Augustine A."/>
        </authorList>
    </citation>
    <scope>NUCLEOTIDE SEQUENCE</scope>
    <source>
        <tissue evidence="1">Leaf</tissue>
    </source>
</reference>